<proteinExistence type="predicted"/>
<keyword evidence="1" id="KW-0472">Membrane</keyword>
<keyword evidence="1" id="KW-0812">Transmembrane</keyword>
<keyword evidence="1" id="KW-1133">Transmembrane helix</keyword>
<accession>A0A9P8PKB8</accession>
<evidence type="ECO:0000313" key="2">
    <source>
        <dbReference type="EMBL" id="KAH3672984.1"/>
    </source>
</evidence>
<protein>
    <submittedName>
        <fullName evidence="2">Uncharacterized protein</fullName>
    </submittedName>
</protein>
<dbReference type="AlphaFoldDB" id="A0A9P8PKB8"/>
<comment type="caution">
    <text evidence="2">The sequence shown here is derived from an EMBL/GenBank/DDBJ whole genome shotgun (WGS) entry which is preliminary data.</text>
</comment>
<feature type="transmembrane region" description="Helical" evidence="1">
    <location>
        <begin position="156"/>
        <end position="178"/>
    </location>
</feature>
<name>A0A9P8PKB8_WICPI</name>
<organism evidence="2 3">
    <name type="scientific">Wickerhamomyces pijperi</name>
    <name type="common">Yeast</name>
    <name type="synonym">Pichia pijperi</name>
    <dbReference type="NCBI Taxonomy" id="599730"/>
    <lineage>
        <taxon>Eukaryota</taxon>
        <taxon>Fungi</taxon>
        <taxon>Dikarya</taxon>
        <taxon>Ascomycota</taxon>
        <taxon>Saccharomycotina</taxon>
        <taxon>Saccharomycetes</taxon>
        <taxon>Phaffomycetales</taxon>
        <taxon>Wickerhamomycetaceae</taxon>
        <taxon>Wickerhamomyces</taxon>
    </lineage>
</organism>
<reference evidence="2" key="1">
    <citation type="journal article" date="2021" name="Open Biol.">
        <title>Shared evolutionary footprints suggest mitochondrial oxidative damage underlies multiple complex I losses in fungi.</title>
        <authorList>
            <person name="Schikora-Tamarit M.A."/>
            <person name="Marcet-Houben M."/>
            <person name="Nosek J."/>
            <person name="Gabaldon T."/>
        </authorList>
    </citation>
    <scope>NUCLEOTIDE SEQUENCE</scope>
    <source>
        <strain evidence="2">CBS2887</strain>
    </source>
</reference>
<keyword evidence="3" id="KW-1185">Reference proteome</keyword>
<gene>
    <name evidence="2" type="ORF">WICPIJ_009956</name>
</gene>
<reference evidence="2" key="2">
    <citation type="submission" date="2021-01" db="EMBL/GenBank/DDBJ databases">
        <authorList>
            <person name="Schikora-Tamarit M.A."/>
        </authorList>
    </citation>
    <scope>NUCLEOTIDE SEQUENCE</scope>
    <source>
        <strain evidence="2">CBS2887</strain>
    </source>
</reference>
<sequence length="443" mass="48447">MTNHHGHSNILVPDTLTNLDHLLPELATLINPYQIDLAIVHYPVFYSYSLLSIISTLFIEPLQMTMFQLSLLVNNFFRYTTPSIMSSVGFADSWLPATKSLNKLPVSLSSDVLSVDQLLQRPVSNVKLAISAGSATGFQFPMLPEGYLITAETVSCWLITGIALTVIIMHSGLLFGGLREHLTSMLVPDCDCEIDSNVDSDYYIEDLISLGLSEGEVSGSESEDACDFTDDEEVQTRIDPGFILSLYKANIKLRSLRPGLMVKEVSHNVSSNETTAGLKTTVMRHSDLLDGVIGDNTAAEYVSKTEEDQDQDQDIDSDIGSIISDSVNIKTNEFKMASETEDTDYVSKSEDRSVNIPSNGANSWSLDGSIKASLRCGSTDNNHISSHNSFETASNTASWRFVNIDKEALSQRNNYGFVNRCNVTAGAEGGALLSLFEEAGKCD</sequence>
<dbReference type="Proteomes" id="UP000774326">
    <property type="component" value="Unassembled WGS sequence"/>
</dbReference>
<evidence type="ECO:0000256" key="1">
    <source>
        <dbReference type="SAM" id="Phobius"/>
    </source>
</evidence>
<feature type="transmembrane region" description="Helical" evidence="1">
    <location>
        <begin position="39"/>
        <end position="59"/>
    </location>
</feature>
<dbReference type="EMBL" id="JAEUBG010005724">
    <property type="protein sequence ID" value="KAH3672984.1"/>
    <property type="molecule type" value="Genomic_DNA"/>
</dbReference>
<evidence type="ECO:0000313" key="3">
    <source>
        <dbReference type="Proteomes" id="UP000774326"/>
    </source>
</evidence>